<evidence type="ECO:0000313" key="3">
    <source>
        <dbReference type="EMBL" id="OEV17422.1"/>
    </source>
</evidence>
<keyword evidence="2" id="KW-0472">Membrane</keyword>
<dbReference type="OrthoDB" id="3874017at2"/>
<dbReference type="PATRIC" id="fig|518642.7.peg.3525"/>
<dbReference type="AlphaFoldDB" id="A0A1E7LMI7"/>
<protein>
    <submittedName>
        <fullName evidence="3">Uncharacterized protein</fullName>
    </submittedName>
</protein>
<organism evidence="3 4">
    <name type="scientific">Streptomyces nanshensis</name>
    <dbReference type="NCBI Taxonomy" id="518642"/>
    <lineage>
        <taxon>Bacteria</taxon>
        <taxon>Bacillati</taxon>
        <taxon>Actinomycetota</taxon>
        <taxon>Actinomycetes</taxon>
        <taxon>Kitasatosporales</taxon>
        <taxon>Streptomycetaceae</taxon>
        <taxon>Streptomyces</taxon>
    </lineage>
</organism>
<sequence>MSAHGHVDMGHTVAGWTGTATAVVGCTVLGVAVAAASLPIALAGTGLTLGAALLTWLLHLAGWGKPSGPRPESEWSWKVRDRSARRGHPGCLGCRMAGRRGHAPEKASNAVPVASTVTG</sequence>
<keyword evidence="2" id="KW-1133">Transmembrane helix</keyword>
<feature type="region of interest" description="Disordered" evidence="1">
    <location>
        <begin position="64"/>
        <end position="119"/>
    </location>
</feature>
<comment type="caution">
    <text evidence="3">The sequence shown here is derived from an EMBL/GenBank/DDBJ whole genome shotgun (WGS) entry which is preliminary data.</text>
</comment>
<gene>
    <name evidence="3" type="ORF">AN221_28455</name>
</gene>
<keyword evidence="4" id="KW-1185">Reference proteome</keyword>
<accession>A0A1E7LMI7</accession>
<evidence type="ECO:0000256" key="1">
    <source>
        <dbReference type="SAM" id="MobiDB-lite"/>
    </source>
</evidence>
<feature type="compositionally biased region" description="Basic and acidic residues" evidence="1">
    <location>
        <begin position="71"/>
        <end position="84"/>
    </location>
</feature>
<dbReference type="NCBIfam" id="NF041681">
    <property type="entry name" value="HGxxPAAW"/>
    <property type="match status" value="1"/>
</dbReference>
<dbReference type="Proteomes" id="UP000175971">
    <property type="component" value="Unassembled WGS sequence"/>
</dbReference>
<feature type="transmembrane region" description="Helical" evidence="2">
    <location>
        <begin position="12"/>
        <end position="34"/>
    </location>
</feature>
<evidence type="ECO:0000256" key="2">
    <source>
        <dbReference type="SAM" id="Phobius"/>
    </source>
</evidence>
<evidence type="ECO:0000313" key="4">
    <source>
        <dbReference type="Proteomes" id="UP000175971"/>
    </source>
</evidence>
<keyword evidence="2" id="KW-0812">Transmembrane</keyword>
<dbReference type="RefSeq" id="WP_070203273.1">
    <property type="nucleotide sequence ID" value="NZ_LJGZ01000098.1"/>
</dbReference>
<name>A0A1E7LMI7_9ACTN</name>
<feature type="transmembrane region" description="Helical" evidence="2">
    <location>
        <begin position="40"/>
        <end position="61"/>
    </location>
</feature>
<proteinExistence type="predicted"/>
<dbReference type="EMBL" id="LJGZ01000098">
    <property type="protein sequence ID" value="OEV17422.1"/>
    <property type="molecule type" value="Genomic_DNA"/>
</dbReference>
<reference evidence="3 4" key="1">
    <citation type="journal article" date="2016" name="Front. Microbiol.">
        <title>Comparative Genomics Analysis of Streptomyces Species Reveals Their Adaptation to the Marine Environment and Their Diversity at the Genomic Level.</title>
        <authorList>
            <person name="Tian X."/>
            <person name="Zhang Z."/>
            <person name="Yang T."/>
            <person name="Chen M."/>
            <person name="Li J."/>
            <person name="Chen F."/>
            <person name="Yang J."/>
            <person name="Li W."/>
            <person name="Zhang B."/>
            <person name="Zhang Z."/>
            <person name="Wu J."/>
            <person name="Zhang C."/>
            <person name="Long L."/>
            <person name="Xiao J."/>
        </authorList>
    </citation>
    <scope>NUCLEOTIDE SEQUENCE [LARGE SCALE GENOMIC DNA]</scope>
    <source>
        <strain evidence="3 4">SCSIO M10372</strain>
    </source>
</reference>